<dbReference type="InterPro" id="IPR010499">
    <property type="entry name" value="AraC_E-bd"/>
</dbReference>
<dbReference type="InterPro" id="IPR018060">
    <property type="entry name" value="HTH_AraC"/>
</dbReference>
<gene>
    <name evidence="5" type="ORF">D1164_05305</name>
</gene>
<feature type="domain" description="HTH araC/xylS-type" evidence="4">
    <location>
        <begin position="16"/>
        <end position="114"/>
    </location>
</feature>
<dbReference type="InterPro" id="IPR018062">
    <property type="entry name" value="HTH_AraC-typ_CS"/>
</dbReference>
<dbReference type="InterPro" id="IPR009057">
    <property type="entry name" value="Homeodomain-like_sf"/>
</dbReference>
<dbReference type="SUPFAM" id="SSF55136">
    <property type="entry name" value="Probable bacterial effector-binding domain"/>
    <property type="match status" value="1"/>
</dbReference>
<dbReference type="SMART" id="SM00342">
    <property type="entry name" value="HTH_ARAC"/>
    <property type="match status" value="1"/>
</dbReference>
<dbReference type="PANTHER" id="PTHR40055:SF1">
    <property type="entry name" value="TRANSCRIPTIONAL REGULATOR YGIV-RELATED"/>
    <property type="match status" value="1"/>
</dbReference>
<organism evidence="5 6">
    <name type="scientific">Mariniphaga sediminis</name>
    <dbReference type="NCBI Taxonomy" id="1628158"/>
    <lineage>
        <taxon>Bacteria</taxon>
        <taxon>Pseudomonadati</taxon>
        <taxon>Bacteroidota</taxon>
        <taxon>Bacteroidia</taxon>
        <taxon>Marinilabiliales</taxon>
        <taxon>Prolixibacteraceae</taxon>
        <taxon>Mariniphaga</taxon>
    </lineage>
</organism>
<evidence type="ECO:0000256" key="2">
    <source>
        <dbReference type="ARBA" id="ARBA00023125"/>
    </source>
</evidence>
<reference evidence="5 6" key="1">
    <citation type="journal article" date="2015" name="Int. J. Syst. Evol. Microbiol.">
        <title>Mariniphaga sediminis sp. nov., isolated from coastal sediment.</title>
        <authorList>
            <person name="Wang F.Q."/>
            <person name="Shen Q.Y."/>
            <person name="Chen G.J."/>
            <person name="Du Z.J."/>
        </authorList>
    </citation>
    <scope>NUCLEOTIDE SEQUENCE [LARGE SCALE GENOMIC DNA]</scope>
    <source>
        <strain evidence="5 6">SY21</strain>
    </source>
</reference>
<keyword evidence="2" id="KW-0238">DNA-binding</keyword>
<dbReference type="Pfam" id="PF06445">
    <property type="entry name" value="GyrI-like"/>
    <property type="match status" value="1"/>
</dbReference>
<dbReference type="InterPro" id="IPR011256">
    <property type="entry name" value="Reg_factor_effector_dom_sf"/>
</dbReference>
<dbReference type="GO" id="GO:0003700">
    <property type="term" value="F:DNA-binding transcription factor activity"/>
    <property type="evidence" value="ECO:0007669"/>
    <property type="project" value="InterPro"/>
</dbReference>
<evidence type="ECO:0000313" key="6">
    <source>
        <dbReference type="Proteomes" id="UP000266441"/>
    </source>
</evidence>
<evidence type="ECO:0000256" key="1">
    <source>
        <dbReference type="ARBA" id="ARBA00023015"/>
    </source>
</evidence>
<dbReference type="Gene3D" id="1.10.10.60">
    <property type="entry name" value="Homeodomain-like"/>
    <property type="match status" value="2"/>
</dbReference>
<dbReference type="EMBL" id="QWET01000003">
    <property type="protein sequence ID" value="RIH66329.1"/>
    <property type="molecule type" value="Genomic_DNA"/>
</dbReference>
<dbReference type="OrthoDB" id="9816011at2"/>
<keyword evidence="1" id="KW-0805">Transcription regulation</keyword>
<dbReference type="PANTHER" id="PTHR40055">
    <property type="entry name" value="TRANSCRIPTIONAL REGULATOR YGIV-RELATED"/>
    <property type="match status" value="1"/>
</dbReference>
<dbReference type="RefSeq" id="WP_119348916.1">
    <property type="nucleotide sequence ID" value="NZ_QWET01000003.1"/>
</dbReference>
<dbReference type="PROSITE" id="PS00041">
    <property type="entry name" value="HTH_ARAC_FAMILY_1"/>
    <property type="match status" value="1"/>
</dbReference>
<dbReference type="SMART" id="SM00871">
    <property type="entry name" value="AraC_E_bind"/>
    <property type="match status" value="1"/>
</dbReference>
<comment type="caution">
    <text evidence="5">The sequence shown here is derived from an EMBL/GenBank/DDBJ whole genome shotgun (WGS) entry which is preliminary data.</text>
</comment>
<keyword evidence="6" id="KW-1185">Reference proteome</keyword>
<dbReference type="SUPFAM" id="SSF46689">
    <property type="entry name" value="Homeodomain-like"/>
    <property type="match status" value="2"/>
</dbReference>
<name>A0A399D3V8_9BACT</name>
<dbReference type="AlphaFoldDB" id="A0A399D3V8"/>
<dbReference type="PROSITE" id="PS01124">
    <property type="entry name" value="HTH_ARAC_FAMILY_2"/>
    <property type="match status" value="1"/>
</dbReference>
<evidence type="ECO:0000313" key="5">
    <source>
        <dbReference type="EMBL" id="RIH66329.1"/>
    </source>
</evidence>
<dbReference type="InterPro" id="IPR029442">
    <property type="entry name" value="GyrI-like"/>
</dbReference>
<sequence>MNVKKSTQDYYYERINNILHHISNHLDERFDLEGLAQLGNYSTFHFHRIMRAYLGEPLMAYIIRLRLETSVTLLRYSNDNIGVIALKVGYENPSSFNKAFKKRFGISPAEYRLNNELLRENKNSNLKFKEMKNLTSQQPKQVELESKDVIYAQVLGDYKTGAGKAWEKVCAFADAKKLYGPKTEFIGISHDDPNITDVEKLRYDACIVVSDEVKAEGEIGVQKIAGGKFAVFTHKGPYEKFMDSYDYIFGKWLPESGKELRNVPAFEKYLNDPGETEPEKLLTEIFIPIQ</sequence>
<dbReference type="InterPro" id="IPR050908">
    <property type="entry name" value="SmbC-like"/>
</dbReference>
<dbReference type="GO" id="GO:0043565">
    <property type="term" value="F:sequence-specific DNA binding"/>
    <property type="evidence" value="ECO:0007669"/>
    <property type="project" value="InterPro"/>
</dbReference>
<keyword evidence="3" id="KW-0804">Transcription</keyword>
<dbReference type="InterPro" id="IPR020449">
    <property type="entry name" value="Tscrpt_reg_AraC-type_HTH"/>
</dbReference>
<evidence type="ECO:0000259" key="4">
    <source>
        <dbReference type="PROSITE" id="PS01124"/>
    </source>
</evidence>
<protein>
    <submittedName>
        <fullName evidence="5">AraC family transcriptional regulator</fullName>
    </submittedName>
</protein>
<proteinExistence type="predicted"/>
<dbReference type="Proteomes" id="UP000266441">
    <property type="component" value="Unassembled WGS sequence"/>
</dbReference>
<evidence type="ECO:0000256" key="3">
    <source>
        <dbReference type="ARBA" id="ARBA00023163"/>
    </source>
</evidence>
<dbReference type="Gene3D" id="3.20.80.10">
    <property type="entry name" value="Regulatory factor, effector binding domain"/>
    <property type="match status" value="1"/>
</dbReference>
<accession>A0A399D3V8</accession>
<dbReference type="PRINTS" id="PR00032">
    <property type="entry name" value="HTHARAC"/>
</dbReference>
<dbReference type="Pfam" id="PF12833">
    <property type="entry name" value="HTH_18"/>
    <property type="match status" value="1"/>
</dbReference>